<evidence type="ECO:0000313" key="4">
    <source>
        <dbReference type="Proteomes" id="UP001283361"/>
    </source>
</evidence>
<sequence>MKYRQRSNECKPGKYGVRCGQFCSVHCAERGDPCDYISGECNKCDPGYRGKKCDQECEPGKYGAECGQICSDHCAGAGDPCHHVTGECSQNKCDPGYTGKKCDQGEEMW</sequence>
<keyword evidence="1" id="KW-0245">EGF-like domain</keyword>
<dbReference type="InterPro" id="IPR042635">
    <property type="entry name" value="MEGF10/SREC1/2-like"/>
</dbReference>
<dbReference type="PANTHER" id="PTHR24043:SF8">
    <property type="entry name" value="EGF-LIKE DOMAIN-CONTAINING PROTEIN"/>
    <property type="match status" value="1"/>
</dbReference>
<protein>
    <recommendedName>
        <fullName evidence="2">Laminin EGF-like domain-containing protein</fullName>
    </recommendedName>
</protein>
<keyword evidence="4" id="KW-1185">Reference proteome</keyword>
<dbReference type="AlphaFoldDB" id="A0AAE0XV13"/>
<dbReference type="EMBL" id="JAWDGP010007590">
    <property type="protein sequence ID" value="KAK3712076.1"/>
    <property type="molecule type" value="Genomic_DNA"/>
</dbReference>
<reference evidence="3" key="1">
    <citation type="journal article" date="2023" name="G3 (Bethesda)">
        <title>A reference genome for the long-term kleptoplast-retaining sea slug Elysia crispata morphotype clarki.</title>
        <authorList>
            <person name="Eastman K.E."/>
            <person name="Pendleton A.L."/>
            <person name="Shaikh M.A."/>
            <person name="Suttiyut T."/>
            <person name="Ogas R."/>
            <person name="Tomko P."/>
            <person name="Gavelis G."/>
            <person name="Widhalm J.R."/>
            <person name="Wisecaver J.H."/>
        </authorList>
    </citation>
    <scope>NUCLEOTIDE SEQUENCE</scope>
    <source>
        <strain evidence="3">ECLA1</strain>
    </source>
</reference>
<dbReference type="Gene3D" id="2.170.300.10">
    <property type="entry name" value="Tie2 ligand-binding domain superfamily"/>
    <property type="match status" value="1"/>
</dbReference>
<gene>
    <name evidence="3" type="ORF">RRG08_050097</name>
</gene>
<dbReference type="InterPro" id="IPR002049">
    <property type="entry name" value="LE_dom"/>
</dbReference>
<accession>A0AAE0XV13</accession>
<comment type="caution">
    <text evidence="3">The sequence shown here is derived from an EMBL/GenBank/DDBJ whole genome shotgun (WGS) entry which is preliminary data.</text>
</comment>
<name>A0AAE0XV13_9GAST</name>
<dbReference type="GO" id="GO:0005044">
    <property type="term" value="F:scavenger receptor activity"/>
    <property type="evidence" value="ECO:0007669"/>
    <property type="project" value="InterPro"/>
</dbReference>
<proteinExistence type="predicted"/>
<dbReference type="Pfam" id="PF00053">
    <property type="entry name" value="EGF_laminin"/>
    <property type="match status" value="1"/>
</dbReference>
<organism evidence="3 4">
    <name type="scientific">Elysia crispata</name>
    <name type="common">lettuce slug</name>
    <dbReference type="NCBI Taxonomy" id="231223"/>
    <lineage>
        <taxon>Eukaryota</taxon>
        <taxon>Metazoa</taxon>
        <taxon>Spiralia</taxon>
        <taxon>Lophotrochozoa</taxon>
        <taxon>Mollusca</taxon>
        <taxon>Gastropoda</taxon>
        <taxon>Heterobranchia</taxon>
        <taxon>Euthyneura</taxon>
        <taxon>Panpulmonata</taxon>
        <taxon>Sacoglossa</taxon>
        <taxon>Placobranchoidea</taxon>
        <taxon>Plakobranchidae</taxon>
        <taxon>Elysia</taxon>
    </lineage>
</organism>
<dbReference type="GO" id="GO:0007157">
    <property type="term" value="P:heterophilic cell-cell adhesion via plasma membrane cell adhesion molecules"/>
    <property type="evidence" value="ECO:0007669"/>
    <property type="project" value="TreeGrafter"/>
</dbReference>
<feature type="domain" description="Laminin EGF-like" evidence="2">
    <location>
        <begin position="74"/>
        <end position="104"/>
    </location>
</feature>
<evidence type="ECO:0000256" key="1">
    <source>
        <dbReference type="ARBA" id="ARBA00022536"/>
    </source>
</evidence>
<dbReference type="PANTHER" id="PTHR24043">
    <property type="entry name" value="SCAVENGER RECEPTOR CLASS F"/>
    <property type="match status" value="1"/>
</dbReference>
<evidence type="ECO:0000259" key="2">
    <source>
        <dbReference type="Pfam" id="PF00053"/>
    </source>
</evidence>
<dbReference type="Pfam" id="PF23106">
    <property type="entry name" value="EGF_Teneurin"/>
    <property type="match status" value="1"/>
</dbReference>
<dbReference type="Proteomes" id="UP001283361">
    <property type="component" value="Unassembled WGS sequence"/>
</dbReference>
<evidence type="ECO:0000313" key="3">
    <source>
        <dbReference type="EMBL" id="KAK3712076.1"/>
    </source>
</evidence>